<dbReference type="AlphaFoldDB" id="A0A2Z7AFV3"/>
<protein>
    <submittedName>
        <fullName evidence="1">Uncharacterized protein</fullName>
    </submittedName>
</protein>
<proteinExistence type="predicted"/>
<accession>A0A2Z7AFV3</accession>
<sequence length="174" mass="18929">MINLCTAIVPLGPVVDKSGVPKRAVNNVQYDIRIVDTISIPSSDVVDAEPVVNISTYLADFQRHPDANSDSSTSVPLDFVNEETDDAQISMPTTIVSSHGYTDAIAQLRASVDQVSLEQVQSRFHLEKLKADLSIRISSLETAFITASDNQDRAASVQADILRKEMKDQKAALS</sequence>
<organism evidence="1 2">
    <name type="scientific">Dorcoceras hygrometricum</name>
    <dbReference type="NCBI Taxonomy" id="472368"/>
    <lineage>
        <taxon>Eukaryota</taxon>
        <taxon>Viridiplantae</taxon>
        <taxon>Streptophyta</taxon>
        <taxon>Embryophyta</taxon>
        <taxon>Tracheophyta</taxon>
        <taxon>Spermatophyta</taxon>
        <taxon>Magnoliopsida</taxon>
        <taxon>eudicotyledons</taxon>
        <taxon>Gunneridae</taxon>
        <taxon>Pentapetalae</taxon>
        <taxon>asterids</taxon>
        <taxon>lamiids</taxon>
        <taxon>Lamiales</taxon>
        <taxon>Gesneriaceae</taxon>
        <taxon>Didymocarpoideae</taxon>
        <taxon>Trichosporeae</taxon>
        <taxon>Loxocarpinae</taxon>
        <taxon>Dorcoceras</taxon>
    </lineage>
</organism>
<name>A0A2Z7AFV3_9LAMI</name>
<evidence type="ECO:0000313" key="2">
    <source>
        <dbReference type="Proteomes" id="UP000250235"/>
    </source>
</evidence>
<keyword evidence="2" id="KW-1185">Reference proteome</keyword>
<evidence type="ECO:0000313" key="1">
    <source>
        <dbReference type="EMBL" id="KZV20657.1"/>
    </source>
</evidence>
<gene>
    <name evidence="1" type="ORF">F511_16340</name>
</gene>
<reference evidence="1 2" key="1">
    <citation type="journal article" date="2015" name="Proc. Natl. Acad. Sci. U.S.A.">
        <title>The resurrection genome of Boea hygrometrica: A blueprint for survival of dehydration.</title>
        <authorList>
            <person name="Xiao L."/>
            <person name="Yang G."/>
            <person name="Zhang L."/>
            <person name="Yang X."/>
            <person name="Zhao S."/>
            <person name="Ji Z."/>
            <person name="Zhou Q."/>
            <person name="Hu M."/>
            <person name="Wang Y."/>
            <person name="Chen M."/>
            <person name="Xu Y."/>
            <person name="Jin H."/>
            <person name="Xiao X."/>
            <person name="Hu G."/>
            <person name="Bao F."/>
            <person name="Hu Y."/>
            <person name="Wan P."/>
            <person name="Li L."/>
            <person name="Deng X."/>
            <person name="Kuang T."/>
            <person name="Xiang C."/>
            <person name="Zhu J.K."/>
            <person name="Oliver M.J."/>
            <person name="He Y."/>
        </authorList>
    </citation>
    <scope>NUCLEOTIDE SEQUENCE [LARGE SCALE GENOMIC DNA]</scope>
    <source>
        <strain evidence="2">cv. XS01</strain>
    </source>
</reference>
<dbReference type="Proteomes" id="UP000250235">
    <property type="component" value="Unassembled WGS sequence"/>
</dbReference>
<dbReference type="EMBL" id="KV015588">
    <property type="protein sequence ID" value="KZV20657.1"/>
    <property type="molecule type" value="Genomic_DNA"/>
</dbReference>